<evidence type="ECO:0000313" key="2">
    <source>
        <dbReference type="Proteomes" id="UP000265355"/>
    </source>
</evidence>
<sequence>LPLLDALAARYCTLRIMGSGTLTVAGIALGHGAGAVIGAFGPVDHLAATLIVREAGGVVLDAEGEDTLFPVSGGVLAARDPETARALHALWRAGIVEATSAALPTRAPAA</sequence>
<dbReference type="EMBL" id="QWEE01000772">
    <property type="protein sequence ID" value="RII85560.1"/>
    <property type="molecule type" value="Genomic_DNA"/>
</dbReference>
<dbReference type="InterPro" id="IPR000760">
    <property type="entry name" value="Inositol_monophosphatase-like"/>
</dbReference>
<feature type="non-terminal residue" evidence="1">
    <location>
        <position position="1"/>
    </location>
</feature>
<dbReference type="RefSeq" id="WP_315851029.1">
    <property type="nucleotide sequence ID" value="NZ_QWEE01000772.1"/>
</dbReference>
<evidence type="ECO:0000313" key="1">
    <source>
        <dbReference type="EMBL" id="RII85560.1"/>
    </source>
</evidence>
<name>A0ABX9N1N7_9MICO</name>
<dbReference type="Proteomes" id="UP000265355">
    <property type="component" value="Unassembled WGS sequence"/>
</dbReference>
<organism evidence="1 2">
    <name type="scientific">Clavibacter californiensis</name>
    <dbReference type="NCBI Taxonomy" id="1401995"/>
    <lineage>
        <taxon>Bacteria</taxon>
        <taxon>Bacillati</taxon>
        <taxon>Actinomycetota</taxon>
        <taxon>Actinomycetes</taxon>
        <taxon>Micrococcales</taxon>
        <taxon>Microbacteriaceae</taxon>
        <taxon>Clavibacter</taxon>
    </lineage>
</organism>
<dbReference type="SUPFAM" id="SSF56655">
    <property type="entry name" value="Carbohydrate phosphatase"/>
    <property type="match status" value="1"/>
</dbReference>
<dbReference type="PRINTS" id="PR00377">
    <property type="entry name" value="IMPHPHTASES"/>
</dbReference>
<accession>A0ABX9N1N7</accession>
<protein>
    <submittedName>
        <fullName evidence="1">Inositol monophosphatase</fullName>
    </submittedName>
</protein>
<keyword evidence="2" id="KW-1185">Reference proteome</keyword>
<comment type="caution">
    <text evidence="1">The sequence shown here is derived from an EMBL/GenBank/DDBJ whole genome shotgun (WGS) entry which is preliminary data.</text>
</comment>
<dbReference type="Pfam" id="PF00459">
    <property type="entry name" value="Inositol_P"/>
    <property type="match status" value="1"/>
</dbReference>
<gene>
    <name evidence="1" type="ORF">DZF98_17420</name>
</gene>
<feature type="non-terminal residue" evidence="1">
    <location>
        <position position="110"/>
    </location>
</feature>
<proteinExistence type="predicted"/>
<dbReference type="Gene3D" id="3.40.190.80">
    <property type="match status" value="1"/>
</dbReference>
<reference evidence="1 2" key="1">
    <citation type="submission" date="2018-08" db="EMBL/GenBank/DDBJ databases">
        <title>Genome Sequence of Clavibacter michiganensis Subspecies type strains, and the Atypical Peach-Colored Strains Isolated from Tomato.</title>
        <authorList>
            <person name="Osdaghi E."/>
            <person name="Portier P."/>
            <person name="Briand M."/>
            <person name="Jacques M.-A."/>
        </authorList>
    </citation>
    <scope>NUCLEOTIDE SEQUENCE [LARGE SCALE GENOMIC DNA]</scope>
    <source>
        <strain evidence="1 2">CFBP 8216</strain>
    </source>
</reference>